<evidence type="ECO:0000256" key="4">
    <source>
        <dbReference type="ARBA" id="ARBA00023143"/>
    </source>
</evidence>
<dbReference type="RefSeq" id="WP_090229612.1">
    <property type="nucleotide sequence ID" value="NZ_FNNU01000004.1"/>
</dbReference>
<name>A0A1H3BQV5_9PSED</name>
<evidence type="ECO:0000259" key="8">
    <source>
        <dbReference type="Pfam" id="PF07195"/>
    </source>
</evidence>
<dbReference type="PANTHER" id="PTHR30288:SF0">
    <property type="entry name" value="FLAGELLAR HOOK-ASSOCIATED PROTEIN 2"/>
    <property type="match status" value="1"/>
</dbReference>
<dbReference type="Pfam" id="PF07195">
    <property type="entry name" value="FliD_C"/>
    <property type="match status" value="1"/>
</dbReference>
<keyword evidence="5" id="KW-0964">Secreted</keyword>
<feature type="domain" description="Flagellar hook-associated protein 2 C-terminal" evidence="8">
    <location>
        <begin position="263"/>
        <end position="482"/>
    </location>
</feature>
<dbReference type="GO" id="GO:0071973">
    <property type="term" value="P:bacterial-type flagellum-dependent cell motility"/>
    <property type="evidence" value="ECO:0007669"/>
    <property type="project" value="TreeGrafter"/>
</dbReference>
<dbReference type="Pfam" id="PF02465">
    <property type="entry name" value="FliD_N"/>
    <property type="match status" value="1"/>
</dbReference>
<evidence type="ECO:0000256" key="2">
    <source>
        <dbReference type="ARBA" id="ARBA00011255"/>
    </source>
</evidence>
<dbReference type="EMBL" id="FNNU01000004">
    <property type="protein sequence ID" value="SDX44165.1"/>
    <property type="molecule type" value="Genomic_DNA"/>
</dbReference>
<gene>
    <name evidence="9" type="ORF">SAMN05216287_2932</name>
</gene>
<dbReference type="GO" id="GO:0005576">
    <property type="term" value="C:extracellular region"/>
    <property type="evidence" value="ECO:0007669"/>
    <property type="project" value="UniProtKB-SubCell"/>
</dbReference>
<dbReference type="GO" id="GO:0007155">
    <property type="term" value="P:cell adhesion"/>
    <property type="evidence" value="ECO:0007669"/>
    <property type="project" value="InterPro"/>
</dbReference>
<keyword evidence="9" id="KW-0969">Cilium</keyword>
<comment type="similarity">
    <text evidence="1 5">Belongs to the FliD family.</text>
</comment>
<dbReference type="GO" id="GO:0009424">
    <property type="term" value="C:bacterial-type flagellum hook"/>
    <property type="evidence" value="ECO:0007669"/>
    <property type="project" value="UniProtKB-UniRule"/>
</dbReference>
<reference evidence="10" key="1">
    <citation type="submission" date="2016-10" db="EMBL/GenBank/DDBJ databases">
        <authorList>
            <person name="Varghese N."/>
            <person name="Submissions S."/>
        </authorList>
    </citation>
    <scope>NUCLEOTIDE SEQUENCE [LARGE SCALE GENOMIC DNA]</scope>
    <source>
        <strain evidence="10">NRRL B-59562</strain>
    </source>
</reference>
<evidence type="ECO:0000256" key="5">
    <source>
        <dbReference type="RuleBase" id="RU362066"/>
    </source>
</evidence>
<dbReference type="InterPro" id="IPR010809">
    <property type="entry name" value="FliD_C"/>
</dbReference>
<keyword evidence="9" id="KW-0282">Flagellum</keyword>
<proteinExistence type="inferred from homology"/>
<evidence type="ECO:0000256" key="6">
    <source>
        <dbReference type="SAM" id="MobiDB-lite"/>
    </source>
</evidence>
<sequence length="499" mass="50841">MVTTTSTTGTTSTTTPATTTNSSSTKTSITGLGSGLDIDALVEVTVNAEKAPKQGQIDRLTAKTETSLSAVGTLKAAMEAFEASLTALTSKSTSFDGLSAKSSTETVATVTSKSGAVEGSYALNVTSLATASKVATASLSGGSATTFASGGKLKIDVGDNATYSVNVAAGASLSSIRDSINSQLSSSAGITANIVTDSNGSRLVLSSETTGENTDIFMSGTGDLAALNVNVTSTTDDDGVTTVSHNLQKQSGTGAGYITLSGDAKFTLDGLEMSSSTNTTSALSGLTITLKGKGESTISMSTNTDGIKSSVETFVNAYNTLMTVTNALTKVTVSADGSTTDAGALVGDATMRTMMNSVRSAMVQPSTGSGSLSILAQLGVSTNKDGTLKLDEKALTAGVEANYDSVKSFFTGDDGLISRLGDVTSVYTAKGGLLESKQDSLQGTLDKLDDQQESLDRRIETLQTSLYKKYNTMDALVAQLNATSSSILETLNALNNKDN</sequence>
<evidence type="ECO:0000313" key="10">
    <source>
        <dbReference type="Proteomes" id="UP000243778"/>
    </source>
</evidence>
<comment type="subunit">
    <text evidence="2 5">Homopentamer.</text>
</comment>
<keyword evidence="3" id="KW-0175">Coiled coil</keyword>
<dbReference type="OrthoDB" id="9810816at2"/>
<evidence type="ECO:0000259" key="7">
    <source>
        <dbReference type="Pfam" id="PF02465"/>
    </source>
</evidence>
<keyword evidence="9" id="KW-0966">Cell projection</keyword>
<dbReference type="Pfam" id="PF07196">
    <property type="entry name" value="Flagellin_IN"/>
    <property type="match status" value="1"/>
</dbReference>
<organism evidence="9 10">
    <name type="scientific">Pseudomonas kuykendallii</name>
    <dbReference type="NCBI Taxonomy" id="1007099"/>
    <lineage>
        <taxon>Bacteria</taxon>
        <taxon>Pseudomonadati</taxon>
        <taxon>Pseudomonadota</taxon>
        <taxon>Gammaproteobacteria</taxon>
        <taxon>Pseudomonadales</taxon>
        <taxon>Pseudomonadaceae</taxon>
        <taxon>Pseudomonas</taxon>
    </lineage>
</organism>
<comment type="subcellular location">
    <subcellularLocation>
        <location evidence="5">Secreted</location>
    </subcellularLocation>
    <subcellularLocation>
        <location evidence="5">Bacterial flagellum</location>
    </subcellularLocation>
</comment>
<dbReference type="PANTHER" id="PTHR30288">
    <property type="entry name" value="FLAGELLAR CAP/ASSEMBLY PROTEIN FLID"/>
    <property type="match status" value="1"/>
</dbReference>
<dbReference type="STRING" id="1007099.SAMN05216287_2932"/>
<protein>
    <recommendedName>
        <fullName evidence="5">Flagellar hook-associated protein 2</fullName>
        <shortName evidence="5">HAP2</shortName>
    </recommendedName>
    <alternativeName>
        <fullName evidence="5">Flagellar cap protein</fullName>
    </alternativeName>
</protein>
<dbReference type="InterPro" id="IPR003481">
    <property type="entry name" value="FliD_N"/>
</dbReference>
<dbReference type="InterPro" id="IPR010810">
    <property type="entry name" value="Flagellin_hook_IN_motif"/>
</dbReference>
<evidence type="ECO:0000313" key="9">
    <source>
        <dbReference type="EMBL" id="SDX44165.1"/>
    </source>
</evidence>
<keyword evidence="10" id="KW-1185">Reference proteome</keyword>
<feature type="region of interest" description="Disordered" evidence="6">
    <location>
        <begin position="1"/>
        <end position="28"/>
    </location>
</feature>
<evidence type="ECO:0000256" key="3">
    <source>
        <dbReference type="ARBA" id="ARBA00023054"/>
    </source>
</evidence>
<feature type="domain" description="Flagellar hook-associated protein 2 N-terminal" evidence="7">
    <location>
        <begin position="34"/>
        <end position="131"/>
    </location>
</feature>
<dbReference type="InterPro" id="IPR040026">
    <property type="entry name" value="FliD"/>
</dbReference>
<accession>A0A1H3BQV5</accession>
<dbReference type="GO" id="GO:0009421">
    <property type="term" value="C:bacterial-type flagellum filament cap"/>
    <property type="evidence" value="ECO:0007669"/>
    <property type="project" value="InterPro"/>
</dbReference>
<keyword evidence="4 5" id="KW-0975">Bacterial flagellum</keyword>
<evidence type="ECO:0000256" key="1">
    <source>
        <dbReference type="ARBA" id="ARBA00009764"/>
    </source>
</evidence>
<dbReference type="Proteomes" id="UP000243778">
    <property type="component" value="Unassembled WGS sequence"/>
</dbReference>
<comment type="function">
    <text evidence="5">Required for morphogenesis and for the elongation of the flagellar filament by facilitating polymerization of the flagellin monomers at the tip of growing filament. Forms a capping structure, which prevents flagellin subunits (transported through the central channel of the flagellum) from leaking out without polymerization at the distal end.</text>
</comment>
<dbReference type="AlphaFoldDB" id="A0A1H3BQV5"/>